<dbReference type="SUPFAM" id="SSF50129">
    <property type="entry name" value="GroES-like"/>
    <property type="match status" value="1"/>
</dbReference>
<dbReference type="InterPro" id="IPR011032">
    <property type="entry name" value="GroES-like_sf"/>
</dbReference>
<protein>
    <recommendedName>
        <fullName evidence="3">Enoyl reductase (ER) domain-containing protein</fullName>
    </recommendedName>
</protein>
<evidence type="ECO:0008006" key="3">
    <source>
        <dbReference type="Google" id="ProtNLM"/>
    </source>
</evidence>
<gene>
    <name evidence="1" type="ORF">LTR84_011165</name>
</gene>
<dbReference type="InterPro" id="IPR036291">
    <property type="entry name" value="NAD(P)-bd_dom_sf"/>
</dbReference>
<dbReference type="PANTHER" id="PTHR43677:SF11">
    <property type="entry name" value="ZINC-CONTAINING ALCOHOL DEHYDROGENASE"/>
    <property type="match status" value="1"/>
</dbReference>
<dbReference type="EMBL" id="JAVRRD010000005">
    <property type="protein sequence ID" value="KAK5058901.1"/>
    <property type="molecule type" value="Genomic_DNA"/>
</dbReference>
<organism evidence="1 2">
    <name type="scientific">Exophiala bonariae</name>
    <dbReference type="NCBI Taxonomy" id="1690606"/>
    <lineage>
        <taxon>Eukaryota</taxon>
        <taxon>Fungi</taxon>
        <taxon>Dikarya</taxon>
        <taxon>Ascomycota</taxon>
        <taxon>Pezizomycotina</taxon>
        <taxon>Eurotiomycetes</taxon>
        <taxon>Chaetothyriomycetidae</taxon>
        <taxon>Chaetothyriales</taxon>
        <taxon>Herpotrichiellaceae</taxon>
        <taxon>Exophiala</taxon>
    </lineage>
</organism>
<dbReference type="Gene3D" id="3.40.50.720">
    <property type="entry name" value="NAD(P)-binding Rossmann-like Domain"/>
    <property type="match status" value="1"/>
</dbReference>
<proteinExistence type="predicted"/>
<sequence>MKAITIANWGAPVTFTADHPSPPAPSSEQVTLKVLAAGLHQLVRGQVTGTHYTTKTATLPYVPGADGVGITPDGRTLYFNSIQTGGAFAESITVPKAVTTPIPSGADPVQVAGLLNPGMSSWMALKTRTEGLRSGFTVVIVGVTAISGKVAVHFARSLGAARVIGIARNQKELAAIDLDERIVLKDNPAETDYSSLGDVDVILDYLYGPNILALLQALKSSVPTQFVQIGTLASQDIALPGAILREKNITLRGSGPGAWSFPQFGKELPLLLEAVSKLPDMDLKQRKLEDAEAAWAAKRDRTVFVP</sequence>
<dbReference type="InterPro" id="IPR051397">
    <property type="entry name" value="Zn-ADH-like_protein"/>
</dbReference>
<comment type="caution">
    <text evidence="1">The sequence shown here is derived from an EMBL/GenBank/DDBJ whole genome shotgun (WGS) entry which is preliminary data.</text>
</comment>
<dbReference type="PANTHER" id="PTHR43677">
    <property type="entry name" value="SHORT-CHAIN DEHYDROGENASE/REDUCTASE"/>
    <property type="match status" value="1"/>
</dbReference>
<dbReference type="GeneID" id="89979319"/>
<dbReference type="GO" id="GO:0016491">
    <property type="term" value="F:oxidoreductase activity"/>
    <property type="evidence" value="ECO:0007669"/>
    <property type="project" value="TreeGrafter"/>
</dbReference>
<keyword evidence="2" id="KW-1185">Reference proteome</keyword>
<dbReference type="RefSeq" id="XP_064709424.1">
    <property type="nucleotide sequence ID" value="XM_064854698.1"/>
</dbReference>
<dbReference type="SUPFAM" id="SSF51735">
    <property type="entry name" value="NAD(P)-binding Rossmann-fold domains"/>
    <property type="match status" value="1"/>
</dbReference>
<evidence type="ECO:0000313" key="1">
    <source>
        <dbReference type="EMBL" id="KAK5058901.1"/>
    </source>
</evidence>
<evidence type="ECO:0000313" key="2">
    <source>
        <dbReference type="Proteomes" id="UP001358417"/>
    </source>
</evidence>
<dbReference type="Gene3D" id="3.90.180.10">
    <property type="entry name" value="Medium-chain alcohol dehydrogenases, catalytic domain"/>
    <property type="match status" value="2"/>
</dbReference>
<dbReference type="Proteomes" id="UP001358417">
    <property type="component" value="Unassembled WGS sequence"/>
</dbReference>
<accession>A0AAV9NM69</accession>
<dbReference type="AlphaFoldDB" id="A0AAV9NM69"/>
<reference evidence="1 2" key="1">
    <citation type="submission" date="2023-08" db="EMBL/GenBank/DDBJ databases">
        <title>Black Yeasts Isolated from many extreme environments.</title>
        <authorList>
            <person name="Coleine C."/>
            <person name="Stajich J.E."/>
            <person name="Selbmann L."/>
        </authorList>
    </citation>
    <scope>NUCLEOTIDE SEQUENCE [LARGE SCALE GENOMIC DNA]</scope>
    <source>
        <strain evidence="1 2">CCFEE 5792</strain>
    </source>
</reference>
<name>A0AAV9NM69_9EURO</name>